<sequence length="273" mass="32153">MPESNTPNTIPAEVVIKIFGELSLQDALHLAATSCRLRQVLDENMPTIYKRLRRNIQCEGYARVLLADQGGLPSDSSSVTIRDLLRLRRISRMVEKAINVFDHDITPHIRTFEVPTTNIDDTFYGGKPRPLHLTPTERHRFTRSYYQFWSLLLLNRPSRQQRYRSLLLKHLYMVYEMIDLDQPIGDEPPPPTEKRRELRGEVDTYLCHIYYKIHGKDYIDFSGQSISMRTQGHAAIWDHCQPDFKQVVCYQWRDPQKKPIKDEKVWEHTTDEE</sequence>
<evidence type="ECO:0000313" key="3">
    <source>
        <dbReference type="Proteomes" id="UP001147747"/>
    </source>
</evidence>
<reference evidence="2" key="2">
    <citation type="journal article" date="2023" name="IMA Fungus">
        <title>Comparative genomic study of the Penicillium genus elucidates a diverse pangenome and 15 lateral gene transfer events.</title>
        <authorList>
            <person name="Petersen C."/>
            <person name="Sorensen T."/>
            <person name="Nielsen M.R."/>
            <person name="Sondergaard T.E."/>
            <person name="Sorensen J.L."/>
            <person name="Fitzpatrick D.A."/>
            <person name="Frisvad J.C."/>
            <person name="Nielsen K.L."/>
        </authorList>
    </citation>
    <scope>NUCLEOTIDE SEQUENCE</scope>
    <source>
        <strain evidence="2">IBT 29677</strain>
    </source>
</reference>
<dbReference type="SUPFAM" id="SSF81383">
    <property type="entry name" value="F-box domain"/>
    <property type="match status" value="1"/>
</dbReference>
<keyword evidence="3" id="KW-1185">Reference proteome</keyword>
<dbReference type="Proteomes" id="UP001147747">
    <property type="component" value="Unassembled WGS sequence"/>
</dbReference>
<evidence type="ECO:0000259" key="1">
    <source>
        <dbReference type="PROSITE" id="PS50181"/>
    </source>
</evidence>
<organism evidence="2 3">
    <name type="scientific">Penicillium cosmopolitanum</name>
    <dbReference type="NCBI Taxonomy" id="1131564"/>
    <lineage>
        <taxon>Eukaryota</taxon>
        <taxon>Fungi</taxon>
        <taxon>Dikarya</taxon>
        <taxon>Ascomycota</taxon>
        <taxon>Pezizomycotina</taxon>
        <taxon>Eurotiomycetes</taxon>
        <taxon>Eurotiomycetidae</taxon>
        <taxon>Eurotiales</taxon>
        <taxon>Aspergillaceae</taxon>
        <taxon>Penicillium</taxon>
    </lineage>
</organism>
<name>A0A9W9VPS2_9EURO</name>
<dbReference type="Pfam" id="PF00646">
    <property type="entry name" value="F-box"/>
    <property type="match status" value="1"/>
</dbReference>
<dbReference type="AlphaFoldDB" id="A0A9W9VPS2"/>
<comment type="caution">
    <text evidence="2">The sequence shown here is derived from an EMBL/GenBank/DDBJ whole genome shotgun (WGS) entry which is preliminary data.</text>
</comment>
<dbReference type="RefSeq" id="XP_056484860.1">
    <property type="nucleotide sequence ID" value="XM_056634240.1"/>
</dbReference>
<dbReference type="EMBL" id="JAPZBU010000009">
    <property type="protein sequence ID" value="KAJ5387062.1"/>
    <property type="molecule type" value="Genomic_DNA"/>
</dbReference>
<dbReference type="GeneID" id="81373220"/>
<dbReference type="InterPro" id="IPR001810">
    <property type="entry name" value="F-box_dom"/>
</dbReference>
<dbReference type="OrthoDB" id="5365320at2759"/>
<proteinExistence type="predicted"/>
<dbReference type="InterPro" id="IPR036047">
    <property type="entry name" value="F-box-like_dom_sf"/>
</dbReference>
<feature type="domain" description="F-box" evidence="1">
    <location>
        <begin position="4"/>
        <end position="52"/>
    </location>
</feature>
<reference evidence="2" key="1">
    <citation type="submission" date="2022-12" db="EMBL/GenBank/DDBJ databases">
        <authorList>
            <person name="Petersen C."/>
        </authorList>
    </citation>
    <scope>NUCLEOTIDE SEQUENCE</scope>
    <source>
        <strain evidence="2">IBT 29677</strain>
    </source>
</reference>
<accession>A0A9W9VPS2</accession>
<protein>
    <recommendedName>
        <fullName evidence="1">F-box domain-containing protein</fullName>
    </recommendedName>
</protein>
<gene>
    <name evidence="2" type="ORF">N7509_009603</name>
</gene>
<dbReference type="PROSITE" id="PS50181">
    <property type="entry name" value="FBOX"/>
    <property type="match status" value="1"/>
</dbReference>
<evidence type="ECO:0000313" key="2">
    <source>
        <dbReference type="EMBL" id="KAJ5387062.1"/>
    </source>
</evidence>